<dbReference type="InterPro" id="IPR050832">
    <property type="entry name" value="Bact_Acetyltransf"/>
</dbReference>
<dbReference type="SUPFAM" id="SSF55729">
    <property type="entry name" value="Acyl-CoA N-acyltransferases (Nat)"/>
    <property type="match status" value="1"/>
</dbReference>
<comment type="caution">
    <text evidence="4">The sequence shown here is derived from an EMBL/GenBank/DDBJ whole genome shotgun (WGS) entry which is preliminary data.</text>
</comment>
<proteinExistence type="predicted"/>
<dbReference type="CDD" id="cd04301">
    <property type="entry name" value="NAT_SF"/>
    <property type="match status" value="1"/>
</dbReference>
<dbReference type="RefSeq" id="WP_387718214.1">
    <property type="nucleotide sequence ID" value="NZ_JBIAPI010000003.1"/>
</dbReference>
<dbReference type="Pfam" id="PF00583">
    <property type="entry name" value="Acetyltransf_1"/>
    <property type="match status" value="1"/>
</dbReference>
<sequence>MTQQLSAQDLRVHRVAQDDPLAAPLLAELAVEYSSRYDRSPGEMHASLRDYPATEFAPPHGALLVVTRDSEPVAGGAFQRYDVETAELKRIWTAREHRRQGLGLFVLAQLEAEIELRGYRRVYLTTGPRQPEAVGLYLAAGYTALYDPAVPAEELGKHPFEKRLPAVTDALGASA</sequence>
<dbReference type="EC" id="2.3.-.-" evidence="4"/>
<name>A0ABW6QT87_9NOCA</name>
<keyword evidence="1 4" id="KW-0808">Transferase</keyword>
<accession>A0ABW6QT87</accession>
<dbReference type="PANTHER" id="PTHR43877">
    <property type="entry name" value="AMINOALKYLPHOSPHONATE N-ACETYLTRANSFERASE-RELATED-RELATED"/>
    <property type="match status" value="1"/>
</dbReference>
<evidence type="ECO:0000259" key="3">
    <source>
        <dbReference type="PROSITE" id="PS51186"/>
    </source>
</evidence>
<dbReference type="GO" id="GO:0016746">
    <property type="term" value="F:acyltransferase activity"/>
    <property type="evidence" value="ECO:0007669"/>
    <property type="project" value="UniProtKB-KW"/>
</dbReference>
<dbReference type="PANTHER" id="PTHR43877:SF2">
    <property type="entry name" value="AMINOALKYLPHOSPHONATE N-ACETYLTRANSFERASE-RELATED"/>
    <property type="match status" value="1"/>
</dbReference>
<dbReference type="Proteomes" id="UP001601948">
    <property type="component" value="Unassembled WGS sequence"/>
</dbReference>
<evidence type="ECO:0000313" key="4">
    <source>
        <dbReference type="EMBL" id="MFF3224460.1"/>
    </source>
</evidence>
<reference evidence="4 5" key="1">
    <citation type="submission" date="2024-10" db="EMBL/GenBank/DDBJ databases">
        <title>The Natural Products Discovery Center: Release of the First 8490 Sequenced Strains for Exploring Actinobacteria Biosynthetic Diversity.</title>
        <authorList>
            <person name="Kalkreuter E."/>
            <person name="Kautsar S.A."/>
            <person name="Yang D."/>
            <person name="Bader C.D."/>
            <person name="Teijaro C.N."/>
            <person name="Fluegel L."/>
            <person name="Davis C.M."/>
            <person name="Simpson J.R."/>
            <person name="Lauterbach L."/>
            <person name="Steele A.D."/>
            <person name="Gui C."/>
            <person name="Meng S."/>
            <person name="Li G."/>
            <person name="Viehrig K."/>
            <person name="Ye F."/>
            <person name="Su P."/>
            <person name="Kiefer A.F."/>
            <person name="Nichols A."/>
            <person name="Cepeda A.J."/>
            <person name="Yan W."/>
            <person name="Fan B."/>
            <person name="Jiang Y."/>
            <person name="Adhikari A."/>
            <person name="Zheng C.-J."/>
            <person name="Schuster L."/>
            <person name="Cowan T.M."/>
            <person name="Smanski M.J."/>
            <person name="Chevrette M.G."/>
            <person name="De Carvalho L.P.S."/>
            <person name="Shen B."/>
        </authorList>
    </citation>
    <scope>NUCLEOTIDE SEQUENCE [LARGE SCALE GENOMIC DNA]</scope>
    <source>
        <strain evidence="4 5">NPDC003040</strain>
    </source>
</reference>
<gene>
    <name evidence="4" type="ORF">ACFYV7_16825</name>
</gene>
<dbReference type="Gene3D" id="3.40.630.30">
    <property type="match status" value="1"/>
</dbReference>
<evidence type="ECO:0000256" key="2">
    <source>
        <dbReference type="ARBA" id="ARBA00023315"/>
    </source>
</evidence>
<organism evidence="4 5">
    <name type="scientific">Nocardia suismassiliense</name>
    <dbReference type="NCBI Taxonomy" id="2077092"/>
    <lineage>
        <taxon>Bacteria</taxon>
        <taxon>Bacillati</taxon>
        <taxon>Actinomycetota</taxon>
        <taxon>Actinomycetes</taxon>
        <taxon>Mycobacteriales</taxon>
        <taxon>Nocardiaceae</taxon>
        <taxon>Nocardia</taxon>
    </lineage>
</organism>
<keyword evidence="2 4" id="KW-0012">Acyltransferase</keyword>
<dbReference type="InterPro" id="IPR016181">
    <property type="entry name" value="Acyl_CoA_acyltransferase"/>
</dbReference>
<keyword evidence="5" id="KW-1185">Reference proteome</keyword>
<protein>
    <submittedName>
        <fullName evidence="4">GNAT family N-acetyltransferase</fullName>
        <ecNumber evidence="4">2.3.-.-</ecNumber>
    </submittedName>
</protein>
<feature type="domain" description="N-acetyltransferase" evidence="3">
    <location>
        <begin position="10"/>
        <end position="167"/>
    </location>
</feature>
<dbReference type="InterPro" id="IPR000182">
    <property type="entry name" value="GNAT_dom"/>
</dbReference>
<dbReference type="EMBL" id="JBIAPI010000003">
    <property type="protein sequence ID" value="MFF3224460.1"/>
    <property type="molecule type" value="Genomic_DNA"/>
</dbReference>
<dbReference type="PROSITE" id="PS51186">
    <property type="entry name" value="GNAT"/>
    <property type="match status" value="1"/>
</dbReference>
<evidence type="ECO:0000256" key="1">
    <source>
        <dbReference type="ARBA" id="ARBA00022679"/>
    </source>
</evidence>
<evidence type="ECO:0000313" key="5">
    <source>
        <dbReference type="Proteomes" id="UP001601948"/>
    </source>
</evidence>